<gene>
    <name evidence="2" type="ORF">MCHLO_08376</name>
</gene>
<accession>A0ABQ0LJD7</accession>
<evidence type="ECO:0000313" key="2">
    <source>
        <dbReference type="EMBL" id="GAT51215.1"/>
    </source>
</evidence>
<reference evidence="2" key="1">
    <citation type="submission" date="2014-09" db="EMBL/GenBank/DDBJ databases">
        <title>Genome sequence of the luminous mushroom Mycena chlorophos for searching fungal bioluminescence genes.</title>
        <authorList>
            <person name="Tanaka Y."/>
            <person name="Kasuga D."/>
            <person name="Oba Y."/>
            <person name="Hase S."/>
            <person name="Sato K."/>
            <person name="Oba Y."/>
            <person name="Sakakibara Y."/>
        </authorList>
    </citation>
    <scope>NUCLEOTIDE SEQUENCE</scope>
</reference>
<protein>
    <submittedName>
        <fullName evidence="2">Uncharacterized protein</fullName>
    </submittedName>
</protein>
<dbReference type="Proteomes" id="UP000815677">
    <property type="component" value="Unassembled WGS sequence"/>
</dbReference>
<keyword evidence="3" id="KW-1185">Reference proteome</keyword>
<feature type="region of interest" description="Disordered" evidence="1">
    <location>
        <begin position="113"/>
        <end position="133"/>
    </location>
</feature>
<evidence type="ECO:0000256" key="1">
    <source>
        <dbReference type="SAM" id="MobiDB-lite"/>
    </source>
</evidence>
<evidence type="ECO:0000313" key="3">
    <source>
        <dbReference type="Proteomes" id="UP000815677"/>
    </source>
</evidence>
<sequence length="363" mass="40289">MELGIRVFRELRQAQAAAEEFESVRGCVDGEHEGREQEHLSTADLSLSLLDPDFHHASPSIRPDATSASGCTLYISTNSLTRVAAKKRLRRLVQVLADANAERFSLVDAVPLNPSHESHARQPKLSYPSSSRPTGAAHALPLAIPTCCSLTVSFASKPSGRPQPNSVLFSLLTATHPLCLDHVQTTTNHFHQHTPATPRGSDITSHIANLRAPTTSTATRRFRQLLCVRRDLLSDDHRIVERRHYRHSRVRPCISGRPRWRSRSRRMSRIICSVARPICSVAKPARLVGQSRKCNRLLSIGHWDLGARCERASTLMMENMVRPAVLLGGGSFACTFSAKLGASPERGRHRLSLNRLMRGCPYM</sequence>
<dbReference type="EMBL" id="DF846995">
    <property type="protein sequence ID" value="GAT51215.1"/>
    <property type="molecule type" value="Genomic_DNA"/>
</dbReference>
<organism evidence="2 3">
    <name type="scientific">Mycena chlorophos</name>
    <name type="common">Agaric fungus</name>
    <name type="synonym">Agaricus chlorophos</name>
    <dbReference type="NCBI Taxonomy" id="658473"/>
    <lineage>
        <taxon>Eukaryota</taxon>
        <taxon>Fungi</taxon>
        <taxon>Dikarya</taxon>
        <taxon>Basidiomycota</taxon>
        <taxon>Agaricomycotina</taxon>
        <taxon>Agaricomycetes</taxon>
        <taxon>Agaricomycetidae</taxon>
        <taxon>Agaricales</taxon>
        <taxon>Marasmiineae</taxon>
        <taxon>Mycenaceae</taxon>
        <taxon>Mycena</taxon>
    </lineage>
</organism>
<name>A0ABQ0LJD7_MYCCL</name>
<proteinExistence type="predicted"/>